<organism evidence="1 2">
    <name type="scientific">Shewanella electrica</name>
    <dbReference type="NCBI Taxonomy" id="515560"/>
    <lineage>
        <taxon>Bacteria</taxon>
        <taxon>Pseudomonadati</taxon>
        <taxon>Pseudomonadota</taxon>
        <taxon>Gammaproteobacteria</taxon>
        <taxon>Alteromonadales</taxon>
        <taxon>Shewanellaceae</taxon>
        <taxon>Shewanella</taxon>
    </lineage>
</organism>
<dbReference type="EMBL" id="JAKOGG010000002">
    <property type="protein sequence ID" value="MCS4555699.1"/>
    <property type="molecule type" value="Genomic_DNA"/>
</dbReference>
<name>A0ABT2FHA9_9GAMM</name>
<reference evidence="2" key="2">
    <citation type="submission" date="2023-07" db="EMBL/GenBank/DDBJ databases">
        <title>Shewanella mangrovi sp. nov., an acetaldehyde- degrading bacterium isolated from mangrove sediment.</title>
        <authorList>
            <person name="Liu Y."/>
        </authorList>
    </citation>
    <scope>NUCLEOTIDE SEQUENCE [LARGE SCALE GENOMIC DNA]</scope>
    <source>
        <strain evidence="2">C32</strain>
    </source>
</reference>
<proteinExistence type="predicted"/>
<evidence type="ECO:0000313" key="2">
    <source>
        <dbReference type="Proteomes" id="UP001201549"/>
    </source>
</evidence>
<sequence>MLYYPKFIAEAADSVIGVYDQKSGDSPHGLKQLDDISNWRVPTLHFLAPESQVDDIVAVNMPLTVMRRHLAKAIAQLAPSAVRLIPIPCVFAGQPSSDFCVLWPLHQQALWDLDNSDWAPLAMPHWPPERPFYLYHMRLLADVSLAHAVVANQHHSSMLVVNDSIKQVIDSHCRTVRCEPLEDYQRDIRHKSSWDKVKRSGGNNPA</sequence>
<gene>
    <name evidence="1" type="ORF">L9G74_04555</name>
</gene>
<keyword evidence="2" id="KW-1185">Reference proteome</keyword>
<accession>A0ABT2FHA9</accession>
<dbReference type="Proteomes" id="UP001201549">
    <property type="component" value="Unassembled WGS sequence"/>
</dbReference>
<reference evidence="1 2" key="1">
    <citation type="submission" date="2022-02" db="EMBL/GenBank/DDBJ databases">
        <authorList>
            <person name="Zhuang L."/>
        </authorList>
    </citation>
    <scope>NUCLEOTIDE SEQUENCE [LARGE SCALE GENOMIC DNA]</scope>
    <source>
        <strain evidence="1 2">C32</strain>
    </source>
</reference>
<dbReference type="RefSeq" id="WP_238895090.1">
    <property type="nucleotide sequence ID" value="NZ_JAKOGG010000002.1"/>
</dbReference>
<evidence type="ECO:0000313" key="1">
    <source>
        <dbReference type="EMBL" id="MCS4555699.1"/>
    </source>
</evidence>
<comment type="caution">
    <text evidence="1">The sequence shown here is derived from an EMBL/GenBank/DDBJ whole genome shotgun (WGS) entry which is preliminary data.</text>
</comment>
<protein>
    <submittedName>
        <fullName evidence="1">Uncharacterized protein</fullName>
    </submittedName>
</protein>